<evidence type="ECO:0000256" key="2">
    <source>
        <dbReference type="PROSITE-ProRule" id="PRU00708"/>
    </source>
</evidence>
<proteinExistence type="predicted"/>
<name>A0A5A7RE87_STRAF</name>
<evidence type="ECO:0000313" key="4">
    <source>
        <dbReference type="Proteomes" id="UP000325081"/>
    </source>
</evidence>
<feature type="repeat" description="PPR" evidence="2">
    <location>
        <begin position="331"/>
        <end position="365"/>
    </location>
</feature>
<dbReference type="Pfam" id="PF13812">
    <property type="entry name" value="PPR_3"/>
    <property type="match status" value="1"/>
</dbReference>
<gene>
    <name evidence="3" type="ORF">STAS_33425</name>
</gene>
<accession>A0A5A7RE87</accession>
<feature type="repeat" description="PPR" evidence="2">
    <location>
        <begin position="224"/>
        <end position="258"/>
    </location>
</feature>
<dbReference type="InterPro" id="IPR011990">
    <property type="entry name" value="TPR-like_helical_dom_sf"/>
</dbReference>
<dbReference type="Pfam" id="PF13041">
    <property type="entry name" value="PPR_2"/>
    <property type="match status" value="1"/>
</dbReference>
<dbReference type="OrthoDB" id="185373at2759"/>
<evidence type="ECO:0000313" key="3">
    <source>
        <dbReference type="EMBL" id="GER55750.1"/>
    </source>
</evidence>
<dbReference type="PANTHER" id="PTHR45613">
    <property type="entry name" value="PENTATRICOPEPTIDE REPEAT-CONTAINING PROTEIN"/>
    <property type="match status" value="1"/>
</dbReference>
<protein>
    <submittedName>
        <fullName evidence="3">Pentatricopeptide repeat-containing family protein</fullName>
    </submittedName>
</protein>
<dbReference type="PANTHER" id="PTHR45613:SF207">
    <property type="entry name" value="OS08G0300700 PROTEIN"/>
    <property type="match status" value="1"/>
</dbReference>
<dbReference type="PROSITE" id="PS51375">
    <property type="entry name" value="PPR"/>
    <property type="match status" value="4"/>
</dbReference>
<dbReference type="Gene3D" id="1.25.40.10">
    <property type="entry name" value="Tetratricopeptide repeat domain"/>
    <property type="match status" value="4"/>
</dbReference>
<dbReference type="EMBL" id="BKCP01012181">
    <property type="protein sequence ID" value="GER55750.1"/>
    <property type="molecule type" value="Genomic_DNA"/>
</dbReference>
<dbReference type="Pfam" id="PF01535">
    <property type="entry name" value="PPR"/>
    <property type="match status" value="2"/>
</dbReference>
<organism evidence="3 4">
    <name type="scientific">Striga asiatica</name>
    <name type="common">Asiatic witchweed</name>
    <name type="synonym">Buchnera asiatica</name>
    <dbReference type="NCBI Taxonomy" id="4170"/>
    <lineage>
        <taxon>Eukaryota</taxon>
        <taxon>Viridiplantae</taxon>
        <taxon>Streptophyta</taxon>
        <taxon>Embryophyta</taxon>
        <taxon>Tracheophyta</taxon>
        <taxon>Spermatophyta</taxon>
        <taxon>Magnoliopsida</taxon>
        <taxon>eudicotyledons</taxon>
        <taxon>Gunneridae</taxon>
        <taxon>Pentapetalae</taxon>
        <taxon>asterids</taxon>
        <taxon>lamiids</taxon>
        <taxon>Lamiales</taxon>
        <taxon>Orobanchaceae</taxon>
        <taxon>Buchnereae</taxon>
        <taxon>Striga</taxon>
    </lineage>
</organism>
<feature type="repeat" description="PPR" evidence="2">
    <location>
        <begin position="366"/>
        <end position="400"/>
    </location>
</feature>
<sequence length="512" mass="58760">MLRLAAHCKLILAEKAHPWRKQQITAINPIIYSFLVSSIAPFSSSSSKKSSSLQNHYIRKRRKWPIKPFETQRHDAFALRLAKQSFKQSIRRNKIHLLSDLISSFSAYEINPNPQSYHLLFKILIQKRPPNWTDQISQILDHIEKVESFETPESIFTDLIKFYGDVRMFNDAIELFSRIPRLRCVPSVEVLNALLTVLCRDEKGLEMVPQVLVTSSEVMKIRIEESTFGVLIKALCKIGNSNNAYDLLNHMVAEGFGVDRKICSLMLATMCRQINCNGNDIIRFVDDLKKLGFEPKRDDFRNVIGFLVRKGKCMDALGLFKQMKLNRIRPDIPCYNFLLDGLIRDRDFSRADKLFDELLVLGLNPDIHTYNVYISGLIVQKKIDDGIRILNSMEDLGCKPGPSTYCSILRALCEVEEMGRVIEFLNEMRGKCMQINGDMYEILIDGFVSNGDVNGAFSFIREMFREKFFVPRRTSLGKIVNWLCETGMCSKAMELLGEEVVKGILETKGHVF</sequence>
<evidence type="ECO:0000256" key="1">
    <source>
        <dbReference type="ARBA" id="ARBA00022737"/>
    </source>
</evidence>
<dbReference type="NCBIfam" id="TIGR00756">
    <property type="entry name" value="PPR"/>
    <property type="match status" value="4"/>
</dbReference>
<keyword evidence="4" id="KW-1185">Reference proteome</keyword>
<dbReference type="InterPro" id="IPR002885">
    <property type="entry name" value="PPR_rpt"/>
</dbReference>
<comment type="caution">
    <text evidence="3">The sequence shown here is derived from an EMBL/GenBank/DDBJ whole genome shotgun (WGS) entry which is preliminary data.</text>
</comment>
<dbReference type="AlphaFoldDB" id="A0A5A7RE87"/>
<dbReference type="Proteomes" id="UP000325081">
    <property type="component" value="Unassembled WGS sequence"/>
</dbReference>
<keyword evidence="1" id="KW-0677">Repeat</keyword>
<reference evidence="4" key="1">
    <citation type="journal article" date="2019" name="Curr. Biol.">
        <title>Genome Sequence of Striga asiatica Provides Insight into the Evolution of Plant Parasitism.</title>
        <authorList>
            <person name="Yoshida S."/>
            <person name="Kim S."/>
            <person name="Wafula E.K."/>
            <person name="Tanskanen J."/>
            <person name="Kim Y.M."/>
            <person name="Honaas L."/>
            <person name="Yang Z."/>
            <person name="Spallek T."/>
            <person name="Conn C.E."/>
            <person name="Ichihashi Y."/>
            <person name="Cheong K."/>
            <person name="Cui S."/>
            <person name="Der J.P."/>
            <person name="Gundlach H."/>
            <person name="Jiao Y."/>
            <person name="Hori C."/>
            <person name="Ishida J.K."/>
            <person name="Kasahara H."/>
            <person name="Kiba T."/>
            <person name="Kim M.S."/>
            <person name="Koo N."/>
            <person name="Laohavisit A."/>
            <person name="Lee Y.H."/>
            <person name="Lumba S."/>
            <person name="McCourt P."/>
            <person name="Mortimer J.C."/>
            <person name="Mutuku J.M."/>
            <person name="Nomura T."/>
            <person name="Sasaki-Sekimoto Y."/>
            <person name="Seto Y."/>
            <person name="Wang Y."/>
            <person name="Wakatake T."/>
            <person name="Sakakibara H."/>
            <person name="Demura T."/>
            <person name="Yamaguchi S."/>
            <person name="Yoneyama K."/>
            <person name="Manabe R.I."/>
            <person name="Nelson D.C."/>
            <person name="Schulman A.H."/>
            <person name="Timko M.P."/>
            <person name="dePamphilis C.W."/>
            <person name="Choi D."/>
            <person name="Shirasu K."/>
        </authorList>
    </citation>
    <scope>NUCLEOTIDE SEQUENCE [LARGE SCALE GENOMIC DNA]</scope>
    <source>
        <strain evidence="4">cv. UVA1</strain>
    </source>
</reference>
<feature type="repeat" description="PPR" evidence="2">
    <location>
        <begin position="436"/>
        <end position="470"/>
    </location>
</feature>